<organism evidence="1 2">
    <name type="scientific">Neisseria oralis</name>
    <dbReference type="NCBI Taxonomy" id="1107316"/>
    <lineage>
        <taxon>Bacteria</taxon>
        <taxon>Pseudomonadati</taxon>
        <taxon>Pseudomonadota</taxon>
        <taxon>Betaproteobacteria</taxon>
        <taxon>Neisseriales</taxon>
        <taxon>Neisseriaceae</taxon>
        <taxon>Neisseria</taxon>
    </lineage>
</organism>
<sequence>MAVKLPNGATVHIATALAAAKNVTAATNAAEAVLTSTAHGFANGDFVLLKSGWGKLNERVFQVGGVATDTFKLVGIDTTNTDNFPAGSGGGTVQKITGWTNISQIIEFSTSGGEQQYVDFGFLEDDYEQQIPSTQSAMSISIKIADDPNLDGYKAAVKASDAGTQTPLKIVLKGGGQIVYNGYPSLNKTPEMTRNQLMAVTLSYAVSGPVNRY</sequence>
<evidence type="ECO:0000313" key="2">
    <source>
        <dbReference type="Proteomes" id="UP001621964"/>
    </source>
</evidence>
<dbReference type="RefSeq" id="WP_405386883.1">
    <property type="nucleotide sequence ID" value="NZ_JBJGEB010000012.1"/>
</dbReference>
<dbReference type="Pfam" id="PF08813">
    <property type="entry name" value="Phage_tail_3"/>
    <property type="match status" value="1"/>
</dbReference>
<gene>
    <name evidence="1" type="ORF">ACI43T_10210</name>
</gene>
<protein>
    <submittedName>
        <fullName evidence="1">Phage tail protein</fullName>
    </submittedName>
</protein>
<name>A0ABW8Q5K8_9NEIS</name>
<dbReference type="EMBL" id="JBJGEB010000012">
    <property type="protein sequence ID" value="MFK7642854.1"/>
    <property type="molecule type" value="Genomic_DNA"/>
</dbReference>
<evidence type="ECO:0000313" key="1">
    <source>
        <dbReference type="EMBL" id="MFK7642854.1"/>
    </source>
</evidence>
<dbReference type="Gene3D" id="4.10.410.40">
    <property type="match status" value="1"/>
</dbReference>
<comment type="caution">
    <text evidence="1">The sequence shown here is derived from an EMBL/GenBank/DDBJ whole genome shotgun (WGS) entry which is preliminary data.</text>
</comment>
<proteinExistence type="predicted"/>
<keyword evidence="2" id="KW-1185">Reference proteome</keyword>
<reference evidence="1 2" key="1">
    <citation type="submission" date="2024-11" db="EMBL/GenBank/DDBJ databases">
        <authorList>
            <person name="Mikucki A.G."/>
            <person name="Kahler C.M."/>
        </authorList>
    </citation>
    <scope>NUCLEOTIDE SEQUENCE [LARGE SCALE GENOMIC DNA]</scope>
    <source>
        <strain evidence="1 2">EXNM717</strain>
    </source>
</reference>
<dbReference type="Proteomes" id="UP001621964">
    <property type="component" value="Unassembled WGS sequence"/>
</dbReference>
<accession>A0ABW8Q5K8</accession>
<dbReference type="InterPro" id="IPR014918">
    <property type="entry name" value="Phage_tail_3"/>
</dbReference>